<sequence length="313" mass="34578">MARTTLLDPRGTRELGVPGEREAAADLVQGGDGHAVDPDAYCARIRYGGGRRPTAATLRGLQRAHTAAVCFENADIALGRDIPLDIASLERKLVHAGRGGYCFEQNLFFAAVLEQLGFPVTRHLARVRRGGPGTRYRSHVVLLVEADGRTWLCDVGFGDEGPLEPLPFTPGARLTVGDWTWRLDREEAAPARAGLDGGAAEWVLRSARPDGWFDVYALRLERQEPADFEVAHYYTAHHPDSFFTGRLVAQRGDEHVRHTLTDRVLKARYADGRVLRTDLAPDEVVHVLRGTFGITLTAEESLLLQQRVASFHD</sequence>
<dbReference type="PRINTS" id="PR01543">
    <property type="entry name" value="ANATRNSFRASE"/>
</dbReference>
<evidence type="ECO:0000313" key="4">
    <source>
        <dbReference type="Proteomes" id="UP001596083"/>
    </source>
</evidence>
<evidence type="ECO:0000313" key="3">
    <source>
        <dbReference type="EMBL" id="MFC5723606.1"/>
    </source>
</evidence>
<dbReference type="InterPro" id="IPR001447">
    <property type="entry name" value="Arylamine_N-AcTrfase"/>
</dbReference>
<dbReference type="PANTHER" id="PTHR11786">
    <property type="entry name" value="N-HYDROXYARYLAMINE O-ACETYLTRANSFERASE"/>
    <property type="match status" value="1"/>
</dbReference>
<dbReference type="Gene3D" id="3.30.2140.10">
    <property type="entry name" value="Arylamine N-acetyltransferase"/>
    <property type="match status" value="1"/>
</dbReference>
<evidence type="ECO:0000256" key="1">
    <source>
        <dbReference type="ARBA" id="ARBA00006547"/>
    </source>
</evidence>
<dbReference type="InterPro" id="IPR038765">
    <property type="entry name" value="Papain-like_cys_pep_sf"/>
</dbReference>
<comment type="similarity">
    <text evidence="1 2">Belongs to the arylamine N-acetyltransferase family.</text>
</comment>
<gene>
    <name evidence="3" type="ORF">ACFP1Z_25930</name>
</gene>
<name>A0ABW0Z471_9ACTN</name>
<dbReference type="Gene3D" id="2.40.128.150">
    <property type="entry name" value="Cysteine proteinases"/>
    <property type="match status" value="1"/>
</dbReference>
<dbReference type="EMBL" id="JBHSPB010000019">
    <property type="protein sequence ID" value="MFC5723606.1"/>
    <property type="molecule type" value="Genomic_DNA"/>
</dbReference>
<accession>A0ABW0Z471</accession>
<dbReference type="RefSeq" id="WP_390319923.1">
    <property type="nucleotide sequence ID" value="NZ_JBHSPB010000019.1"/>
</dbReference>
<protein>
    <submittedName>
        <fullName evidence="3">Arylamine N-acetyltransferase</fullName>
    </submittedName>
</protein>
<evidence type="ECO:0000256" key="2">
    <source>
        <dbReference type="RuleBase" id="RU003452"/>
    </source>
</evidence>
<dbReference type="Proteomes" id="UP001596083">
    <property type="component" value="Unassembled WGS sequence"/>
</dbReference>
<proteinExistence type="inferred from homology"/>
<dbReference type="SUPFAM" id="SSF54001">
    <property type="entry name" value="Cysteine proteinases"/>
    <property type="match status" value="1"/>
</dbReference>
<keyword evidence="4" id="KW-1185">Reference proteome</keyword>
<reference evidence="4" key="1">
    <citation type="journal article" date="2019" name="Int. J. Syst. Evol. Microbiol.">
        <title>The Global Catalogue of Microorganisms (GCM) 10K type strain sequencing project: providing services to taxonomists for standard genome sequencing and annotation.</title>
        <authorList>
            <consortium name="The Broad Institute Genomics Platform"/>
            <consortium name="The Broad Institute Genome Sequencing Center for Infectious Disease"/>
            <person name="Wu L."/>
            <person name="Ma J."/>
        </authorList>
    </citation>
    <scope>NUCLEOTIDE SEQUENCE [LARGE SCALE GENOMIC DNA]</scope>
    <source>
        <strain evidence="4">CGMCC 4.7304</strain>
    </source>
</reference>
<comment type="caution">
    <text evidence="3">The sequence shown here is derived from an EMBL/GenBank/DDBJ whole genome shotgun (WGS) entry which is preliminary data.</text>
</comment>
<dbReference type="PANTHER" id="PTHR11786:SF0">
    <property type="entry name" value="ARYLAMINE N-ACETYLTRANSFERASE 4-RELATED"/>
    <property type="match status" value="1"/>
</dbReference>
<organism evidence="3 4">
    <name type="scientific">Streptomyces gamaensis</name>
    <dbReference type="NCBI Taxonomy" id="1763542"/>
    <lineage>
        <taxon>Bacteria</taxon>
        <taxon>Bacillati</taxon>
        <taxon>Actinomycetota</taxon>
        <taxon>Actinomycetes</taxon>
        <taxon>Kitasatosporales</taxon>
        <taxon>Streptomycetaceae</taxon>
        <taxon>Streptomyces</taxon>
    </lineage>
</organism>
<dbReference type="Pfam" id="PF00797">
    <property type="entry name" value="Acetyltransf_2"/>
    <property type="match status" value="1"/>
</dbReference>